<evidence type="ECO:0000313" key="1">
    <source>
        <dbReference type="EMBL" id="MBX50684.1"/>
    </source>
</evidence>
<sequence>MQAASAWKMTCEYISINQIITQSTNTECTDNPVVGRSV</sequence>
<dbReference type="EMBL" id="GGEC01070200">
    <property type="protein sequence ID" value="MBX50684.1"/>
    <property type="molecule type" value="Transcribed_RNA"/>
</dbReference>
<protein>
    <submittedName>
        <fullName evidence="1">Uncharacterized protein</fullName>
    </submittedName>
</protein>
<reference evidence="1" key="1">
    <citation type="submission" date="2018-02" db="EMBL/GenBank/DDBJ databases">
        <title>Rhizophora mucronata_Transcriptome.</title>
        <authorList>
            <person name="Meera S.P."/>
            <person name="Sreeshan A."/>
            <person name="Augustine A."/>
        </authorList>
    </citation>
    <scope>NUCLEOTIDE SEQUENCE</scope>
    <source>
        <tissue evidence="1">Leaf</tissue>
    </source>
</reference>
<name>A0A2P2P7E2_RHIMU</name>
<accession>A0A2P2P7E2</accession>
<dbReference type="AlphaFoldDB" id="A0A2P2P7E2"/>
<organism evidence="1">
    <name type="scientific">Rhizophora mucronata</name>
    <name type="common">Asiatic mangrove</name>
    <dbReference type="NCBI Taxonomy" id="61149"/>
    <lineage>
        <taxon>Eukaryota</taxon>
        <taxon>Viridiplantae</taxon>
        <taxon>Streptophyta</taxon>
        <taxon>Embryophyta</taxon>
        <taxon>Tracheophyta</taxon>
        <taxon>Spermatophyta</taxon>
        <taxon>Magnoliopsida</taxon>
        <taxon>eudicotyledons</taxon>
        <taxon>Gunneridae</taxon>
        <taxon>Pentapetalae</taxon>
        <taxon>rosids</taxon>
        <taxon>fabids</taxon>
        <taxon>Malpighiales</taxon>
        <taxon>Rhizophoraceae</taxon>
        <taxon>Rhizophora</taxon>
    </lineage>
</organism>
<proteinExistence type="predicted"/>